<protein>
    <recommendedName>
        <fullName evidence="9">BioF2-like acetyltransferase domain-containing protein</fullName>
    </recommendedName>
</protein>
<evidence type="ECO:0008006" key="9">
    <source>
        <dbReference type="Google" id="ProtNLM"/>
    </source>
</evidence>
<comment type="caution">
    <text evidence="7">The sequence shown here is derived from an EMBL/GenBank/DDBJ whole genome shotgun (WGS) entry which is preliminary data.</text>
</comment>
<name>A0A1F4WIU7_UNCKA</name>
<evidence type="ECO:0000256" key="3">
    <source>
        <dbReference type="ARBA" id="ARBA00022960"/>
    </source>
</evidence>
<evidence type="ECO:0000256" key="5">
    <source>
        <dbReference type="ARBA" id="ARBA00023315"/>
    </source>
</evidence>
<keyword evidence="6" id="KW-0961">Cell wall biogenesis/degradation</keyword>
<evidence type="ECO:0000256" key="4">
    <source>
        <dbReference type="ARBA" id="ARBA00022984"/>
    </source>
</evidence>
<dbReference type="PROSITE" id="PS51191">
    <property type="entry name" value="FEMABX"/>
    <property type="match status" value="1"/>
</dbReference>
<dbReference type="InterPro" id="IPR003447">
    <property type="entry name" value="FEMABX"/>
</dbReference>
<dbReference type="SUPFAM" id="SSF55729">
    <property type="entry name" value="Acyl-CoA N-acyltransferases (Nat)"/>
    <property type="match status" value="2"/>
</dbReference>
<dbReference type="InterPro" id="IPR050644">
    <property type="entry name" value="PG_Glycine_Bridge_Synth"/>
</dbReference>
<sequence length="301" mass="35209">MEDYRQSEDYCKYFYSKGWSVEHIGNTKVLIKKIPWIGSVLKIQRGSAQTSLDELDKIAKKHNALLVAIEPDIKTEDPNYYEFEKYLETNGYRNLDLVFSPTKTTYIDLSQNENDILMTFDKDLRKGLKHNQNKNIRFRKIDDLDEFYRLLTATGHRRHVFVQNLADWKNKWGSFGDNLNIITAEMGGKLLGGNMFITTESAGFGLFLPTTESGRKNRVAASLIWEGMKIAKERGCTRFDLNGMYDDRYKLPRRWKGLTAFKRKFKGHEVEFMHPKVKLYNSKLKVLERLGLLWIFFNDTS</sequence>
<accession>A0A1F4WIU7</accession>
<dbReference type="GO" id="GO:0009252">
    <property type="term" value="P:peptidoglycan biosynthetic process"/>
    <property type="evidence" value="ECO:0007669"/>
    <property type="project" value="UniProtKB-KW"/>
</dbReference>
<dbReference type="InterPro" id="IPR016181">
    <property type="entry name" value="Acyl_CoA_acyltransferase"/>
</dbReference>
<dbReference type="Proteomes" id="UP000179113">
    <property type="component" value="Unassembled WGS sequence"/>
</dbReference>
<reference evidence="7 8" key="1">
    <citation type="journal article" date="2016" name="Nat. Commun.">
        <title>Thousands of microbial genomes shed light on interconnected biogeochemical processes in an aquifer system.</title>
        <authorList>
            <person name="Anantharaman K."/>
            <person name="Brown C.T."/>
            <person name="Hug L.A."/>
            <person name="Sharon I."/>
            <person name="Castelle C.J."/>
            <person name="Probst A.J."/>
            <person name="Thomas B.C."/>
            <person name="Singh A."/>
            <person name="Wilkins M.J."/>
            <person name="Karaoz U."/>
            <person name="Brodie E.L."/>
            <person name="Williams K.H."/>
            <person name="Hubbard S.S."/>
            <person name="Banfield J.F."/>
        </authorList>
    </citation>
    <scope>NUCLEOTIDE SEQUENCE [LARGE SCALE GENOMIC DNA]</scope>
</reference>
<evidence type="ECO:0000256" key="1">
    <source>
        <dbReference type="ARBA" id="ARBA00009943"/>
    </source>
</evidence>
<organism evidence="7 8">
    <name type="scientific">candidate division WWE3 bacterium RIFOXYC1_FULL_39_7</name>
    <dbReference type="NCBI Taxonomy" id="1802643"/>
    <lineage>
        <taxon>Bacteria</taxon>
        <taxon>Katanobacteria</taxon>
    </lineage>
</organism>
<proteinExistence type="inferred from homology"/>
<dbReference type="Pfam" id="PF02388">
    <property type="entry name" value="FemAB"/>
    <property type="match status" value="1"/>
</dbReference>
<keyword evidence="2" id="KW-0808">Transferase</keyword>
<keyword evidence="5" id="KW-0012">Acyltransferase</keyword>
<keyword evidence="4" id="KW-0573">Peptidoglycan synthesis</keyword>
<evidence type="ECO:0000313" key="7">
    <source>
        <dbReference type="EMBL" id="OGC69306.1"/>
    </source>
</evidence>
<dbReference type="EMBL" id="MEWA01000023">
    <property type="protein sequence ID" value="OGC69306.1"/>
    <property type="molecule type" value="Genomic_DNA"/>
</dbReference>
<dbReference type="GO" id="GO:0016755">
    <property type="term" value="F:aminoacyltransferase activity"/>
    <property type="evidence" value="ECO:0007669"/>
    <property type="project" value="InterPro"/>
</dbReference>
<dbReference type="Gene3D" id="3.40.630.30">
    <property type="match status" value="1"/>
</dbReference>
<evidence type="ECO:0000256" key="2">
    <source>
        <dbReference type="ARBA" id="ARBA00022679"/>
    </source>
</evidence>
<keyword evidence="3" id="KW-0133">Cell shape</keyword>
<dbReference type="PANTHER" id="PTHR36174:SF1">
    <property type="entry name" value="LIPID II:GLYCINE GLYCYLTRANSFERASE"/>
    <property type="match status" value="1"/>
</dbReference>
<evidence type="ECO:0000313" key="8">
    <source>
        <dbReference type="Proteomes" id="UP000179113"/>
    </source>
</evidence>
<comment type="similarity">
    <text evidence="1">Belongs to the FemABX family.</text>
</comment>
<dbReference type="GO" id="GO:0071555">
    <property type="term" value="P:cell wall organization"/>
    <property type="evidence" value="ECO:0007669"/>
    <property type="project" value="UniProtKB-KW"/>
</dbReference>
<dbReference type="GO" id="GO:0008360">
    <property type="term" value="P:regulation of cell shape"/>
    <property type="evidence" value="ECO:0007669"/>
    <property type="project" value="UniProtKB-KW"/>
</dbReference>
<gene>
    <name evidence="7" type="ORF">A2415_02930</name>
</gene>
<dbReference type="AlphaFoldDB" id="A0A1F4WIU7"/>
<dbReference type="PANTHER" id="PTHR36174">
    <property type="entry name" value="LIPID II:GLYCINE GLYCYLTRANSFERASE"/>
    <property type="match status" value="1"/>
</dbReference>
<evidence type="ECO:0000256" key="6">
    <source>
        <dbReference type="ARBA" id="ARBA00023316"/>
    </source>
</evidence>